<dbReference type="InterPro" id="IPR005805">
    <property type="entry name" value="Rieske_Fe-S_prot_C"/>
</dbReference>
<evidence type="ECO:0000259" key="6">
    <source>
        <dbReference type="PROSITE" id="PS51296"/>
    </source>
</evidence>
<dbReference type="PANTHER" id="PTHR13847:SF274">
    <property type="entry name" value="RIESKE 2FE-2S IRON-SULFUR PROTEIN YHFW-RELATED"/>
    <property type="match status" value="1"/>
</dbReference>
<dbReference type="PRINTS" id="PR00162">
    <property type="entry name" value="RIESKE"/>
</dbReference>
<keyword evidence="5" id="KW-1015">Disulfide bond</keyword>
<dbReference type="GO" id="GO:0004497">
    <property type="term" value="F:monooxygenase activity"/>
    <property type="evidence" value="ECO:0007669"/>
    <property type="project" value="UniProtKB-ARBA"/>
</dbReference>
<evidence type="ECO:0000256" key="4">
    <source>
        <dbReference type="ARBA" id="ARBA00023014"/>
    </source>
</evidence>
<dbReference type="PROSITE" id="PS51296">
    <property type="entry name" value="RIESKE"/>
    <property type="match status" value="1"/>
</dbReference>
<evidence type="ECO:0000256" key="3">
    <source>
        <dbReference type="ARBA" id="ARBA00023004"/>
    </source>
</evidence>
<dbReference type="PANTHER" id="PTHR13847">
    <property type="entry name" value="SARCOSINE DEHYDROGENASE-RELATED"/>
    <property type="match status" value="1"/>
</dbReference>
<dbReference type="AlphaFoldDB" id="A0A928KSS5"/>
<keyword evidence="1" id="KW-0001">2Fe-2S</keyword>
<dbReference type="Gene3D" id="2.102.10.10">
    <property type="entry name" value="Rieske [2Fe-2S] iron-sulphur domain"/>
    <property type="match status" value="1"/>
</dbReference>
<name>A0A928KSS5_9FIRM</name>
<dbReference type="Pfam" id="PF01266">
    <property type="entry name" value="DAO"/>
    <property type="match status" value="1"/>
</dbReference>
<gene>
    <name evidence="7" type="ORF">E7512_10700</name>
</gene>
<dbReference type="GO" id="GO:0016020">
    <property type="term" value="C:membrane"/>
    <property type="evidence" value="ECO:0007669"/>
    <property type="project" value="InterPro"/>
</dbReference>
<sequence length="502" mass="55042">MIIFHIFAQPIREVSFMQSIWRETSDFRERPALSGDITVPVAVIGGGLAGILTACLLRQKGIESVVLEANRIGSGQTQNTTAKITSQHNLIYTKLFQNFSEEEAKQYASANQQAIGRYRQMIAQEQIDCQFEERPAYLYSVDREDIPALEMEVEYACRAGIRAELTRKTTLPFEVAGAIKFGGQAQFHPLKFLQAISEPLTVYEKTKALSVEGKNVVTDRGTVTAEHIVFASHFPFVNAPGYYFMRMYQERSYALALRNAAELDGMYLGIGEKGLSMRNYGDALLLGGGDHRTGENKTGGKYDMLREVAALFYPQSKELAHWSAQDCMTLDSVPYIGQFSSSTPNWYVATGFGKWGMTSSMVSAILLSDQIAGVENPFAPVFSPARFTPSASAKNFLSGMGQAVKGLAKQTFSLPDADAAEPQTLPDGHGGMVIADGRKAGAYKEEQGDVTAVSIKCPHLGCQLEWNPDEKSWDCPCHGSRFDAKGGLLEGPAQTDLEEIPT</sequence>
<evidence type="ECO:0000256" key="1">
    <source>
        <dbReference type="ARBA" id="ARBA00022714"/>
    </source>
</evidence>
<dbReference type="InterPro" id="IPR017941">
    <property type="entry name" value="Rieske_2Fe-2S"/>
</dbReference>
<keyword evidence="4" id="KW-0411">Iron-sulfur</keyword>
<dbReference type="InterPro" id="IPR036188">
    <property type="entry name" value="FAD/NAD-bd_sf"/>
</dbReference>
<dbReference type="Pfam" id="PF00355">
    <property type="entry name" value="Rieske"/>
    <property type="match status" value="1"/>
</dbReference>
<proteinExistence type="predicted"/>
<feature type="domain" description="Rieske" evidence="6">
    <location>
        <begin position="417"/>
        <end position="502"/>
    </location>
</feature>
<organism evidence="7 8">
    <name type="scientific">Faecalispora sporosphaeroides</name>
    <dbReference type="NCBI Taxonomy" id="1549"/>
    <lineage>
        <taxon>Bacteria</taxon>
        <taxon>Bacillati</taxon>
        <taxon>Bacillota</taxon>
        <taxon>Clostridia</taxon>
        <taxon>Eubacteriales</taxon>
        <taxon>Oscillospiraceae</taxon>
        <taxon>Faecalispora</taxon>
    </lineage>
</organism>
<dbReference type="Gene3D" id="3.50.50.60">
    <property type="entry name" value="FAD/NAD(P)-binding domain"/>
    <property type="match status" value="1"/>
</dbReference>
<keyword evidence="3" id="KW-0408">Iron</keyword>
<dbReference type="SUPFAM" id="SSF51905">
    <property type="entry name" value="FAD/NAD(P)-binding domain"/>
    <property type="match status" value="1"/>
</dbReference>
<dbReference type="InterPro" id="IPR036922">
    <property type="entry name" value="Rieske_2Fe-2S_sf"/>
</dbReference>
<reference evidence="7" key="1">
    <citation type="submission" date="2019-04" db="EMBL/GenBank/DDBJ databases">
        <title>Evolution of Biomass-Degrading Anaerobic Consortia Revealed by Metagenomics.</title>
        <authorList>
            <person name="Peng X."/>
        </authorList>
    </citation>
    <scope>NUCLEOTIDE SEQUENCE</scope>
    <source>
        <strain evidence="7">SIG551</strain>
    </source>
</reference>
<dbReference type="Proteomes" id="UP000754750">
    <property type="component" value="Unassembled WGS sequence"/>
</dbReference>
<dbReference type="InterPro" id="IPR006076">
    <property type="entry name" value="FAD-dep_OxRdtase"/>
</dbReference>
<dbReference type="EMBL" id="SVNY01000005">
    <property type="protein sequence ID" value="MBE6834022.1"/>
    <property type="molecule type" value="Genomic_DNA"/>
</dbReference>
<keyword evidence="2" id="KW-0479">Metal-binding</keyword>
<dbReference type="SUPFAM" id="SSF50022">
    <property type="entry name" value="ISP domain"/>
    <property type="match status" value="1"/>
</dbReference>
<evidence type="ECO:0000256" key="2">
    <source>
        <dbReference type="ARBA" id="ARBA00022723"/>
    </source>
</evidence>
<dbReference type="GO" id="GO:0051537">
    <property type="term" value="F:2 iron, 2 sulfur cluster binding"/>
    <property type="evidence" value="ECO:0007669"/>
    <property type="project" value="UniProtKB-KW"/>
</dbReference>
<dbReference type="GO" id="GO:0016705">
    <property type="term" value="F:oxidoreductase activity, acting on paired donors, with incorporation or reduction of molecular oxygen"/>
    <property type="evidence" value="ECO:0007669"/>
    <property type="project" value="UniProtKB-ARBA"/>
</dbReference>
<evidence type="ECO:0000313" key="8">
    <source>
        <dbReference type="Proteomes" id="UP000754750"/>
    </source>
</evidence>
<dbReference type="GO" id="GO:0005737">
    <property type="term" value="C:cytoplasm"/>
    <property type="evidence" value="ECO:0007669"/>
    <property type="project" value="TreeGrafter"/>
</dbReference>
<protein>
    <submittedName>
        <fullName evidence="7">FAD-dependent oxidoreductase</fullName>
    </submittedName>
</protein>
<dbReference type="GO" id="GO:0046872">
    <property type="term" value="F:metal ion binding"/>
    <property type="evidence" value="ECO:0007669"/>
    <property type="project" value="UniProtKB-KW"/>
</dbReference>
<evidence type="ECO:0000313" key="7">
    <source>
        <dbReference type="EMBL" id="MBE6834022.1"/>
    </source>
</evidence>
<evidence type="ECO:0000256" key="5">
    <source>
        <dbReference type="ARBA" id="ARBA00023157"/>
    </source>
</evidence>
<comment type="caution">
    <text evidence="7">The sequence shown here is derived from an EMBL/GenBank/DDBJ whole genome shotgun (WGS) entry which is preliminary data.</text>
</comment>
<dbReference type="Gene3D" id="3.30.9.10">
    <property type="entry name" value="D-Amino Acid Oxidase, subunit A, domain 2"/>
    <property type="match status" value="1"/>
</dbReference>
<accession>A0A928KSS5</accession>